<dbReference type="EMBL" id="JAUEPT010000209">
    <property type="protein sequence ID" value="KAK0429800.1"/>
    <property type="molecule type" value="Genomic_DNA"/>
</dbReference>
<name>A0AA39MDS0_9AGAR</name>
<keyword evidence="3" id="KW-1185">Reference proteome</keyword>
<feature type="region of interest" description="Disordered" evidence="1">
    <location>
        <begin position="246"/>
        <end position="287"/>
    </location>
</feature>
<feature type="compositionally biased region" description="Polar residues" evidence="1">
    <location>
        <begin position="161"/>
        <end position="172"/>
    </location>
</feature>
<dbReference type="AlphaFoldDB" id="A0AA39MDS0"/>
<dbReference type="Proteomes" id="UP001175226">
    <property type="component" value="Unassembled WGS sequence"/>
</dbReference>
<organism evidence="2 3">
    <name type="scientific">Armillaria borealis</name>
    <dbReference type="NCBI Taxonomy" id="47425"/>
    <lineage>
        <taxon>Eukaryota</taxon>
        <taxon>Fungi</taxon>
        <taxon>Dikarya</taxon>
        <taxon>Basidiomycota</taxon>
        <taxon>Agaricomycotina</taxon>
        <taxon>Agaricomycetes</taxon>
        <taxon>Agaricomycetidae</taxon>
        <taxon>Agaricales</taxon>
        <taxon>Marasmiineae</taxon>
        <taxon>Physalacriaceae</taxon>
        <taxon>Armillaria</taxon>
    </lineage>
</organism>
<feature type="compositionally biased region" description="Basic and acidic residues" evidence="1">
    <location>
        <begin position="389"/>
        <end position="416"/>
    </location>
</feature>
<evidence type="ECO:0000256" key="1">
    <source>
        <dbReference type="SAM" id="MobiDB-lite"/>
    </source>
</evidence>
<evidence type="ECO:0000313" key="2">
    <source>
        <dbReference type="EMBL" id="KAK0429800.1"/>
    </source>
</evidence>
<feature type="region of interest" description="Disordered" evidence="1">
    <location>
        <begin position="324"/>
        <end position="461"/>
    </location>
</feature>
<feature type="compositionally biased region" description="Low complexity" evidence="1">
    <location>
        <begin position="92"/>
        <end position="127"/>
    </location>
</feature>
<feature type="compositionally biased region" description="Polar residues" evidence="1">
    <location>
        <begin position="128"/>
        <end position="141"/>
    </location>
</feature>
<feature type="region of interest" description="Disordered" evidence="1">
    <location>
        <begin position="1"/>
        <end position="20"/>
    </location>
</feature>
<feature type="compositionally biased region" description="Pro residues" evidence="1">
    <location>
        <begin position="1"/>
        <end position="13"/>
    </location>
</feature>
<accession>A0AA39MDS0</accession>
<reference evidence="2" key="1">
    <citation type="submission" date="2023-06" db="EMBL/GenBank/DDBJ databases">
        <authorList>
            <consortium name="Lawrence Berkeley National Laboratory"/>
            <person name="Ahrendt S."/>
            <person name="Sahu N."/>
            <person name="Indic B."/>
            <person name="Wong-Bajracharya J."/>
            <person name="Merenyi Z."/>
            <person name="Ke H.-M."/>
            <person name="Monk M."/>
            <person name="Kocsube S."/>
            <person name="Drula E."/>
            <person name="Lipzen A."/>
            <person name="Balint B."/>
            <person name="Henrissat B."/>
            <person name="Andreopoulos B."/>
            <person name="Martin F.M."/>
            <person name="Harder C.B."/>
            <person name="Rigling D."/>
            <person name="Ford K.L."/>
            <person name="Foster G.D."/>
            <person name="Pangilinan J."/>
            <person name="Papanicolaou A."/>
            <person name="Barry K."/>
            <person name="LaButti K."/>
            <person name="Viragh M."/>
            <person name="Koriabine M."/>
            <person name="Yan M."/>
            <person name="Riley R."/>
            <person name="Champramary S."/>
            <person name="Plett K.L."/>
            <person name="Tsai I.J."/>
            <person name="Slot J."/>
            <person name="Sipos G."/>
            <person name="Plett J."/>
            <person name="Nagy L.G."/>
            <person name="Grigoriev I.V."/>
        </authorList>
    </citation>
    <scope>NUCLEOTIDE SEQUENCE</scope>
    <source>
        <strain evidence="2">FPL87.14</strain>
    </source>
</reference>
<feature type="compositionally biased region" description="Polar residues" evidence="1">
    <location>
        <begin position="263"/>
        <end position="287"/>
    </location>
</feature>
<protein>
    <submittedName>
        <fullName evidence="2">Uncharacterized protein</fullName>
    </submittedName>
</protein>
<feature type="region of interest" description="Disordered" evidence="1">
    <location>
        <begin position="51"/>
        <end position="189"/>
    </location>
</feature>
<comment type="caution">
    <text evidence="2">The sequence shown here is derived from an EMBL/GenBank/DDBJ whole genome shotgun (WGS) entry which is preliminary data.</text>
</comment>
<proteinExistence type="predicted"/>
<gene>
    <name evidence="2" type="ORF">EV421DRAFT_1914058</name>
</gene>
<evidence type="ECO:0000313" key="3">
    <source>
        <dbReference type="Proteomes" id="UP001175226"/>
    </source>
</evidence>
<sequence length="461" mass="50592">MPGPSHPWQPAPSRPTSAEEHGDILQQFFRTPSPAPPYEIRYEPLQCPERILVSSEPRPRIPDARPASPPRQFPLINLSSESQLDNSRRTTTRPATPVPWTVSLSSSSSETEKSSSSLTPRSPSTASNYQTPTDSRSLSTSPIPPTERLKSPFPILDWMMTPSTQREATTSGPPWPESMRKSSGPSASVHGQYVSGTLTTAPDPLGARTIPRWMTTSLRYQGITSPSLAICMRPSGPGYLPIGNEPYTPRAPAPPFSGYATEPPTSNERSKGTSSCSPNLWETAPTSTTPILNATFDVFNYNGETFGNYTAEAQTWDGYTILEPHQLPYSPPRNAFGRPRQSPKGGDPRYPGQYKGPRTSFLLGGANEGAGGSTDHQEGGSNNPPRPSSAKEKRANAQLRSVEKRQRARQLKREYEATQDEAIGFDRIWNFNVPLPNDDDKRKGPPQGRPSIPNPLRLLHE</sequence>